<dbReference type="Proteomes" id="UP000342249">
    <property type="component" value="Unassembled WGS sequence"/>
</dbReference>
<dbReference type="RefSeq" id="WP_152752896.1">
    <property type="nucleotide sequence ID" value="NZ_SPSE01000035.1"/>
</dbReference>
<gene>
    <name evidence="1" type="ORF">E4V82_14850</name>
</gene>
<accession>A0A5N7IQX6</accession>
<comment type="caution">
    <text evidence="1">The sequence shown here is derived from an EMBL/GenBank/DDBJ whole genome shotgun (WGS) entry which is preliminary data.</text>
</comment>
<proteinExistence type="predicted"/>
<evidence type="ECO:0000313" key="2">
    <source>
        <dbReference type="Proteomes" id="UP000342249"/>
    </source>
</evidence>
<reference evidence="1 2" key="1">
    <citation type="journal article" date="2019" name="Lett. Appl. Microbiol.">
        <title>A case of 'blown pack' spoilage of vacuum-packaged pork likely associated with Clostridium estertheticum in Canada.</title>
        <authorList>
            <person name="Zhang P."/>
            <person name="Ward P."/>
            <person name="McMullen L.M."/>
            <person name="Yang X."/>
        </authorList>
    </citation>
    <scope>NUCLEOTIDE SEQUENCE [LARGE SCALE GENOMIC DNA]</scope>
    <source>
        <strain evidence="1 2">MA19</strain>
    </source>
</reference>
<protein>
    <submittedName>
        <fullName evidence="1">Uncharacterized protein</fullName>
    </submittedName>
</protein>
<dbReference type="EMBL" id="SPSF01000034">
    <property type="protein sequence ID" value="MPQ63384.1"/>
    <property type="molecule type" value="Genomic_DNA"/>
</dbReference>
<sequence>MKDNIKETEDNVLKYLYENKASSPQSISKIKLAINLGNGKGNIRVLKASLESLMKKRFITKQAVRGNYKIEISGIDHIEKNDLENTEENAETDPQEN</sequence>
<name>A0A5N7IQX6_9CLOT</name>
<dbReference type="AlphaFoldDB" id="A0A5N7IQX6"/>
<evidence type="ECO:0000313" key="1">
    <source>
        <dbReference type="EMBL" id="MPQ63384.1"/>
    </source>
</evidence>
<organism evidence="1 2">
    <name type="scientific">Clostridium estertheticum</name>
    <dbReference type="NCBI Taxonomy" id="238834"/>
    <lineage>
        <taxon>Bacteria</taxon>
        <taxon>Bacillati</taxon>
        <taxon>Bacillota</taxon>
        <taxon>Clostridia</taxon>
        <taxon>Eubacteriales</taxon>
        <taxon>Clostridiaceae</taxon>
        <taxon>Clostridium</taxon>
    </lineage>
</organism>